<evidence type="ECO:0008006" key="11">
    <source>
        <dbReference type="Google" id="ProtNLM"/>
    </source>
</evidence>
<dbReference type="InterPro" id="IPR017972">
    <property type="entry name" value="Cyt_P450_CS"/>
</dbReference>
<name>A0ABR2VJ57_9FUNG</name>
<organism evidence="9 10">
    <name type="scientific">Basidiobolus ranarum</name>
    <dbReference type="NCBI Taxonomy" id="34480"/>
    <lineage>
        <taxon>Eukaryota</taxon>
        <taxon>Fungi</taxon>
        <taxon>Fungi incertae sedis</taxon>
        <taxon>Zoopagomycota</taxon>
        <taxon>Entomophthoromycotina</taxon>
        <taxon>Basidiobolomycetes</taxon>
        <taxon>Basidiobolales</taxon>
        <taxon>Basidiobolaceae</taxon>
        <taxon>Basidiobolus</taxon>
    </lineage>
</organism>
<comment type="caution">
    <text evidence="9">The sequence shown here is derived from an EMBL/GenBank/DDBJ whole genome shotgun (WGS) entry which is preliminary data.</text>
</comment>
<evidence type="ECO:0000256" key="2">
    <source>
        <dbReference type="ARBA" id="ARBA00010617"/>
    </source>
</evidence>
<keyword evidence="10" id="KW-1185">Reference proteome</keyword>
<dbReference type="Gene3D" id="1.10.630.10">
    <property type="entry name" value="Cytochrome P450"/>
    <property type="match status" value="1"/>
</dbReference>
<reference evidence="9 10" key="1">
    <citation type="submission" date="2023-04" db="EMBL/GenBank/DDBJ databases">
        <title>Genome of Basidiobolus ranarum AG-B5.</title>
        <authorList>
            <person name="Stajich J.E."/>
            <person name="Carter-House D."/>
            <person name="Gryganskyi A."/>
        </authorList>
    </citation>
    <scope>NUCLEOTIDE SEQUENCE [LARGE SCALE GENOMIC DNA]</scope>
    <source>
        <strain evidence="9 10">AG-B5</strain>
    </source>
</reference>
<keyword evidence="3 8" id="KW-0349">Heme</keyword>
<dbReference type="EMBL" id="JASJQH010012504">
    <property type="protein sequence ID" value="KAK9659902.1"/>
    <property type="molecule type" value="Genomic_DNA"/>
</dbReference>
<proteinExistence type="inferred from homology"/>
<evidence type="ECO:0000256" key="4">
    <source>
        <dbReference type="ARBA" id="ARBA00022723"/>
    </source>
</evidence>
<keyword evidence="7 8" id="KW-0503">Monooxygenase</keyword>
<dbReference type="InterPro" id="IPR050476">
    <property type="entry name" value="Insect_CytP450_Detox"/>
</dbReference>
<dbReference type="InterPro" id="IPR001128">
    <property type="entry name" value="Cyt_P450"/>
</dbReference>
<evidence type="ECO:0000313" key="10">
    <source>
        <dbReference type="Proteomes" id="UP001479436"/>
    </source>
</evidence>
<evidence type="ECO:0000256" key="1">
    <source>
        <dbReference type="ARBA" id="ARBA00001971"/>
    </source>
</evidence>
<dbReference type="InterPro" id="IPR002401">
    <property type="entry name" value="Cyt_P450_E_grp-I"/>
</dbReference>
<gene>
    <name evidence="9" type="ORF">K7432_018309</name>
</gene>
<protein>
    <recommendedName>
        <fullName evidence="11">Cytochrome P450</fullName>
    </recommendedName>
</protein>
<dbReference type="PRINTS" id="PR00385">
    <property type="entry name" value="P450"/>
</dbReference>
<dbReference type="PRINTS" id="PR00463">
    <property type="entry name" value="EP450I"/>
</dbReference>
<evidence type="ECO:0000256" key="5">
    <source>
        <dbReference type="ARBA" id="ARBA00023002"/>
    </source>
</evidence>
<comment type="cofactor">
    <cofactor evidence="1">
        <name>heme</name>
        <dbReference type="ChEBI" id="CHEBI:30413"/>
    </cofactor>
</comment>
<dbReference type="PANTHER" id="PTHR24292">
    <property type="entry name" value="CYTOCHROME P450"/>
    <property type="match status" value="1"/>
</dbReference>
<keyword evidence="6 8" id="KW-0408">Iron</keyword>
<dbReference type="Proteomes" id="UP001479436">
    <property type="component" value="Unassembled WGS sequence"/>
</dbReference>
<evidence type="ECO:0000256" key="6">
    <source>
        <dbReference type="ARBA" id="ARBA00023004"/>
    </source>
</evidence>
<dbReference type="PANTHER" id="PTHR24292:SF54">
    <property type="entry name" value="CYP9F3-RELATED"/>
    <property type="match status" value="1"/>
</dbReference>
<dbReference type="InterPro" id="IPR036396">
    <property type="entry name" value="Cyt_P450_sf"/>
</dbReference>
<dbReference type="Pfam" id="PF00067">
    <property type="entry name" value="p450"/>
    <property type="match status" value="1"/>
</dbReference>
<dbReference type="PROSITE" id="PS00086">
    <property type="entry name" value="CYTOCHROME_P450"/>
    <property type="match status" value="1"/>
</dbReference>
<evidence type="ECO:0000313" key="9">
    <source>
        <dbReference type="EMBL" id="KAK9659902.1"/>
    </source>
</evidence>
<evidence type="ECO:0000256" key="7">
    <source>
        <dbReference type="ARBA" id="ARBA00023033"/>
    </source>
</evidence>
<keyword evidence="4 8" id="KW-0479">Metal-binding</keyword>
<evidence type="ECO:0000256" key="3">
    <source>
        <dbReference type="ARBA" id="ARBA00022617"/>
    </source>
</evidence>
<sequence length="315" mass="36348">MQRLTLDALGKIGFGFTFNSLPDPEGPYVTLYERLNVALGKILYMYIPFLDHPTNPIRSSDFESVEEFEKLLLEVVKKRMNQFESDQSFNENSDILSSMILASKEENVHDFSERDLLEDLKIFFLAGHDTTANSLTSAIYYLAKHPDVQQKAREEVMGTSKMPTHSEQQNMTYLTQVIKEVLRLCPSVVYLPDRYTKETTQFDDFKVPPNTPLLVHIYGIHRNPQYWKNPDHFDPSRFDEGNEIVPGTWMPFGGGVRQCVGINFSLVEQRVVLSMLLKHFEWSLPMDSKHQDGLIVNQKTMLMSIVDLGIIFKER</sequence>
<keyword evidence="5 8" id="KW-0560">Oxidoreductase</keyword>
<evidence type="ECO:0000256" key="8">
    <source>
        <dbReference type="RuleBase" id="RU000461"/>
    </source>
</evidence>
<accession>A0ABR2VJ57</accession>
<feature type="non-terminal residue" evidence="9">
    <location>
        <position position="315"/>
    </location>
</feature>
<comment type="similarity">
    <text evidence="2 8">Belongs to the cytochrome P450 family.</text>
</comment>
<dbReference type="SUPFAM" id="SSF48264">
    <property type="entry name" value="Cytochrome P450"/>
    <property type="match status" value="1"/>
</dbReference>